<dbReference type="SUPFAM" id="SSF51726">
    <property type="entry name" value="UROD/MetE-like"/>
    <property type="match status" value="1"/>
</dbReference>
<dbReference type="InterPro" id="IPR052024">
    <property type="entry name" value="Methanogen_methyltrans"/>
</dbReference>
<dbReference type="PANTHER" id="PTHR47099">
    <property type="entry name" value="METHYLCOBAMIDE:COM METHYLTRANSFERASE MTBA"/>
    <property type="match status" value="1"/>
</dbReference>
<evidence type="ECO:0000313" key="3">
    <source>
        <dbReference type="Proteomes" id="UP000823868"/>
    </source>
</evidence>
<organism evidence="2 3">
    <name type="scientific">Candidatus Flavonifractor merdigallinarum</name>
    <dbReference type="NCBI Taxonomy" id="2838589"/>
    <lineage>
        <taxon>Bacteria</taxon>
        <taxon>Bacillati</taxon>
        <taxon>Bacillota</taxon>
        <taxon>Clostridia</taxon>
        <taxon>Eubacteriales</taxon>
        <taxon>Oscillospiraceae</taxon>
        <taxon>Flavonifractor</taxon>
    </lineage>
</organism>
<protein>
    <recommendedName>
        <fullName evidence="1">Uroporphyrinogen decarboxylase (URO-D) domain-containing protein</fullName>
    </recommendedName>
</protein>
<proteinExistence type="predicted"/>
<dbReference type="Gene3D" id="3.20.20.210">
    <property type="match status" value="1"/>
</dbReference>
<dbReference type="Proteomes" id="UP000823868">
    <property type="component" value="Unassembled WGS sequence"/>
</dbReference>
<evidence type="ECO:0000313" key="2">
    <source>
        <dbReference type="EMBL" id="HIY22155.1"/>
    </source>
</evidence>
<sequence length="351" mass="40001">MTGTQRIKALVEGTPIDRTPIGGWYHMPLVDRNVTDFTRELIASTDINHWDFIKIMTNGHFYTEAYGGVIDFSKRYNQWNGVIRKYPIHTISDARTLPVLDIQNPVWQRELQILRTLKEHYQDTLPIVATIFNPLTAVQECAGCLDPVPMLHMMAEDPQALHHALEAMTQTNLIYLDALFAEGIDGIFLANQYSMSQLLTDAQYDEFCQPYEKRILEHCKGHTWFNMAHVHGSRNLRMDRYIAYEDDLLQALNWESCPVGVPEEEVASIADVRAKTKKILIAGFDQDHDLENADNDREAVKQVLKARYLEAKKENGSNRFVFAPGCCLAAGGSYLNVLLYEVVEELGYSNS</sequence>
<dbReference type="InterPro" id="IPR000257">
    <property type="entry name" value="Uroporphyrinogen_deCOase"/>
</dbReference>
<dbReference type="PANTHER" id="PTHR47099:SF1">
    <property type="entry name" value="METHYLCOBAMIDE:COM METHYLTRANSFERASE MTBA"/>
    <property type="match status" value="1"/>
</dbReference>
<feature type="domain" description="Uroporphyrinogen decarboxylase (URO-D)" evidence="1">
    <location>
        <begin position="64"/>
        <end position="330"/>
    </location>
</feature>
<reference evidence="2" key="2">
    <citation type="submission" date="2021-04" db="EMBL/GenBank/DDBJ databases">
        <authorList>
            <person name="Gilroy R."/>
        </authorList>
    </citation>
    <scope>NUCLEOTIDE SEQUENCE</scope>
    <source>
        <strain evidence="2">ChiBcec16_6824</strain>
    </source>
</reference>
<evidence type="ECO:0000259" key="1">
    <source>
        <dbReference type="Pfam" id="PF01208"/>
    </source>
</evidence>
<dbReference type="EMBL" id="DXDX01000176">
    <property type="protein sequence ID" value="HIY22155.1"/>
    <property type="molecule type" value="Genomic_DNA"/>
</dbReference>
<dbReference type="AlphaFoldDB" id="A0A9D1YAA7"/>
<name>A0A9D1YAA7_9FIRM</name>
<comment type="caution">
    <text evidence="2">The sequence shown here is derived from an EMBL/GenBank/DDBJ whole genome shotgun (WGS) entry which is preliminary data.</text>
</comment>
<accession>A0A9D1YAA7</accession>
<dbReference type="GO" id="GO:0006779">
    <property type="term" value="P:porphyrin-containing compound biosynthetic process"/>
    <property type="evidence" value="ECO:0007669"/>
    <property type="project" value="InterPro"/>
</dbReference>
<reference evidence="2" key="1">
    <citation type="journal article" date="2021" name="PeerJ">
        <title>Extensive microbial diversity within the chicken gut microbiome revealed by metagenomics and culture.</title>
        <authorList>
            <person name="Gilroy R."/>
            <person name="Ravi A."/>
            <person name="Getino M."/>
            <person name="Pursley I."/>
            <person name="Horton D.L."/>
            <person name="Alikhan N.F."/>
            <person name="Baker D."/>
            <person name="Gharbi K."/>
            <person name="Hall N."/>
            <person name="Watson M."/>
            <person name="Adriaenssens E.M."/>
            <person name="Foster-Nyarko E."/>
            <person name="Jarju S."/>
            <person name="Secka A."/>
            <person name="Antonio M."/>
            <person name="Oren A."/>
            <person name="Chaudhuri R.R."/>
            <person name="La Ragione R."/>
            <person name="Hildebrand F."/>
            <person name="Pallen M.J."/>
        </authorList>
    </citation>
    <scope>NUCLEOTIDE SEQUENCE</scope>
    <source>
        <strain evidence="2">ChiBcec16_6824</strain>
    </source>
</reference>
<dbReference type="GO" id="GO:0004853">
    <property type="term" value="F:uroporphyrinogen decarboxylase activity"/>
    <property type="evidence" value="ECO:0007669"/>
    <property type="project" value="InterPro"/>
</dbReference>
<gene>
    <name evidence="2" type="ORF">H9841_09700</name>
</gene>
<dbReference type="InterPro" id="IPR038071">
    <property type="entry name" value="UROD/MetE-like_sf"/>
</dbReference>
<dbReference type="Pfam" id="PF01208">
    <property type="entry name" value="URO-D"/>
    <property type="match status" value="1"/>
</dbReference>